<dbReference type="PROSITE" id="PS51257">
    <property type="entry name" value="PROKAR_LIPOPROTEIN"/>
    <property type="match status" value="1"/>
</dbReference>
<dbReference type="Proteomes" id="UP001148312">
    <property type="component" value="Unassembled WGS sequence"/>
</dbReference>
<keyword evidence="2" id="KW-0677">Repeat</keyword>
<feature type="compositionally biased region" description="Low complexity" evidence="4">
    <location>
        <begin position="10"/>
        <end position="22"/>
    </location>
</feature>
<dbReference type="PANTHER" id="PTHR19918">
    <property type="entry name" value="CELL DIVISION CYCLE 20 CDC20 FIZZY -RELATED"/>
    <property type="match status" value="1"/>
</dbReference>
<sequence length="843" mass="93154">MDCSYRHSFEPSSSSHSQEAYSTNSSSFQSCDDGKAIEFTEFATITLRLTDSPSSSEVSPSLEAPMEERQNGTYPDTSPILARFPQRVAERDQSAETRNKQCPLRRTVFPHPTTPDRFIPKRGFDFHSTASYHMNKSPCQLSPQEKATRKRLFWEDPFDSPSRRNAESSTPSPTQPWGHHSPPPRRRPRLVADAVILSRPLASDAARRVSAGGVWNVGGPSASVGQSAAIDVVPRPHVSRRSPVFTSFKAQFLPHVSPHDDATRHEARLALALDVDQTTRLLETRAISHENSPSPTSPDYERYSSIVWKDSAWKKNERSHWSPKSARPAEVVPAQPFRLLEAPGLRDDYYCSPLAYCYTLGVLAVALGHQVYVWAEEELGLPSPPFGDIHPSNYVRSLSFSSQDGQKSILAIGRQRGHLSLWSARETTVRFEIGHPNAVTCVSFKPKSARRPSERFPDEIVSVEELVVGDEMGVIWLYSVEWPEIHEEQSWTGSMTLLAKIHAHTQQVCGMAWSPESQFLATGANDNACLLFELNKVVGSAFKDTDDLLTPPAVPAQGRSSSRAKAALRPPMPAPLLNYRGTLISGKGRSVLVPAGQEKYCFLHSAAVKAIAFAPWQPSLVATGGGSHDRAIHFWHTRTGTCLATIDVLAQVTSLIWSTTRREIAATFGYATPDHPIRIAVFAWPSCAQISAIPQPIDQIHDEIHPSPNYRCIRALWAISYPGWVPRLDIDVPKMTPPPASRSPSPSPIALHTLQNEDGPGQTRTRSNSRSTQPRAKEGGTWCSRTVEEGCIVVACSDQRIKFHEIWTNRRLSFGMLPSGNLGGSDILEGIEGIETSASEIIR</sequence>
<evidence type="ECO:0000256" key="2">
    <source>
        <dbReference type="ARBA" id="ARBA00022737"/>
    </source>
</evidence>
<dbReference type="GO" id="GO:1905786">
    <property type="term" value="P:positive regulation of anaphase-promoting complex-dependent catabolic process"/>
    <property type="evidence" value="ECO:0007669"/>
    <property type="project" value="TreeGrafter"/>
</dbReference>
<keyword evidence="6" id="KW-1185">Reference proteome</keyword>
<dbReference type="PROSITE" id="PS50082">
    <property type="entry name" value="WD_REPEATS_2"/>
    <property type="match status" value="1"/>
</dbReference>
<feature type="compositionally biased region" description="Pro residues" evidence="4">
    <location>
        <begin position="735"/>
        <end position="747"/>
    </location>
</feature>
<dbReference type="AlphaFoldDB" id="A0A9X0BYT2"/>
<feature type="region of interest" description="Disordered" evidence="4">
    <location>
        <begin position="155"/>
        <end position="187"/>
    </location>
</feature>
<evidence type="ECO:0000313" key="6">
    <source>
        <dbReference type="Proteomes" id="UP001148312"/>
    </source>
</evidence>
<gene>
    <name evidence="5" type="ORF">N7539_004578</name>
</gene>
<dbReference type="GO" id="GO:0005680">
    <property type="term" value="C:anaphase-promoting complex"/>
    <property type="evidence" value="ECO:0007669"/>
    <property type="project" value="TreeGrafter"/>
</dbReference>
<dbReference type="InterPro" id="IPR033010">
    <property type="entry name" value="Cdc20/Fizzy"/>
</dbReference>
<dbReference type="GO" id="GO:0031145">
    <property type="term" value="P:anaphase-promoting complex-dependent catabolic process"/>
    <property type="evidence" value="ECO:0007669"/>
    <property type="project" value="TreeGrafter"/>
</dbReference>
<name>A0A9X0BYT2_9EURO</name>
<proteinExistence type="predicted"/>
<dbReference type="PANTHER" id="PTHR19918:SF5">
    <property type="entry name" value="MEIOSIS-SPECIFIC APC_C ACTIVATOR PROTEIN AMA1"/>
    <property type="match status" value="1"/>
</dbReference>
<evidence type="ECO:0000256" key="4">
    <source>
        <dbReference type="SAM" id="MobiDB-lite"/>
    </source>
</evidence>
<feature type="compositionally biased region" description="Basic and acidic residues" evidence="4">
    <location>
        <begin position="88"/>
        <end position="99"/>
    </location>
</feature>
<feature type="compositionally biased region" description="Low complexity" evidence="4">
    <location>
        <begin position="52"/>
        <end position="61"/>
    </location>
</feature>
<dbReference type="SMART" id="SM00320">
    <property type="entry name" value="WD40"/>
    <property type="match status" value="5"/>
</dbReference>
<dbReference type="SUPFAM" id="SSF50978">
    <property type="entry name" value="WD40 repeat-like"/>
    <property type="match status" value="1"/>
</dbReference>
<evidence type="ECO:0000256" key="1">
    <source>
        <dbReference type="ARBA" id="ARBA00022574"/>
    </source>
</evidence>
<dbReference type="Pfam" id="PF00400">
    <property type="entry name" value="WD40"/>
    <property type="match status" value="1"/>
</dbReference>
<dbReference type="InterPro" id="IPR015943">
    <property type="entry name" value="WD40/YVTN_repeat-like_dom_sf"/>
</dbReference>
<accession>A0A9X0BYT2</accession>
<dbReference type="GO" id="GO:1990757">
    <property type="term" value="F:ubiquitin ligase activator activity"/>
    <property type="evidence" value="ECO:0007669"/>
    <property type="project" value="TreeGrafter"/>
</dbReference>
<dbReference type="RefSeq" id="XP_056791721.1">
    <property type="nucleotide sequence ID" value="XM_056934180.1"/>
</dbReference>
<dbReference type="InterPro" id="IPR001680">
    <property type="entry name" value="WD40_rpt"/>
</dbReference>
<dbReference type="EMBL" id="JAPWDQ010000004">
    <property type="protein sequence ID" value="KAJ5489688.1"/>
    <property type="molecule type" value="Genomic_DNA"/>
</dbReference>
<comment type="caution">
    <text evidence="5">The sequence shown here is derived from an EMBL/GenBank/DDBJ whole genome shotgun (WGS) entry which is preliminary data.</text>
</comment>
<feature type="region of interest" description="Disordered" evidence="4">
    <location>
        <begin position="735"/>
        <end position="780"/>
    </location>
</feature>
<dbReference type="Gene3D" id="2.130.10.10">
    <property type="entry name" value="YVTN repeat-like/Quinoprotein amine dehydrogenase"/>
    <property type="match status" value="2"/>
</dbReference>
<dbReference type="GeneID" id="81624429"/>
<evidence type="ECO:0000256" key="3">
    <source>
        <dbReference type="PROSITE-ProRule" id="PRU00221"/>
    </source>
</evidence>
<feature type="compositionally biased region" description="Polar residues" evidence="4">
    <location>
        <begin position="762"/>
        <end position="774"/>
    </location>
</feature>
<organism evidence="5 6">
    <name type="scientific">Penicillium diatomitis</name>
    <dbReference type="NCBI Taxonomy" id="2819901"/>
    <lineage>
        <taxon>Eukaryota</taxon>
        <taxon>Fungi</taxon>
        <taxon>Dikarya</taxon>
        <taxon>Ascomycota</taxon>
        <taxon>Pezizomycotina</taxon>
        <taxon>Eurotiomycetes</taxon>
        <taxon>Eurotiomycetidae</taxon>
        <taxon>Eurotiales</taxon>
        <taxon>Aspergillaceae</taxon>
        <taxon>Penicillium</taxon>
    </lineage>
</organism>
<evidence type="ECO:0000313" key="5">
    <source>
        <dbReference type="EMBL" id="KAJ5489688.1"/>
    </source>
</evidence>
<feature type="repeat" description="WD" evidence="3">
    <location>
        <begin position="501"/>
        <end position="535"/>
    </location>
</feature>
<dbReference type="GO" id="GO:0010997">
    <property type="term" value="F:anaphase-promoting complex binding"/>
    <property type="evidence" value="ECO:0007669"/>
    <property type="project" value="InterPro"/>
</dbReference>
<protein>
    <submittedName>
        <fullName evidence="5">Uncharacterized protein</fullName>
    </submittedName>
</protein>
<keyword evidence="1 3" id="KW-0853">WD repeat</keyword>
<reference evidence="5" key="2">
    <citation type="journal article" date="2023" name="IMA Fungus">
        <title>Comparative genomic study of the Penicillium genus elucidates a diverse pangenome and 15 lateral gene transfer events.</title>
        <authorList>
            <person name="Petersen C."/>
            <person name="Sorensen T."/>
            <person name="Nielsen M.R."/>
            <person name="Sondergaard T.E."/>
            <person name="Sorensen J.L."/>
            <person name="Fitzpatrick D.A."/>
            <person name="Frisvad J.C."/>
            <person name="Nielsen K.L."/>
        </authorList>
    </citation>
    <scope>NUCLEOTIDE SEQUENCE</scope>
    <source>
        <strain evidence="5">IBT 30728</strain>
    </source>
</reference>
<feature type="region of interest" description="Disordered" evidence="4">
    <location>
        <begin position="1"/>
        <end position="30"/>
    </location>
</feature>
<feature type="region of interest" description="Disordered" evidence="4">
    <location>
        <begin position="50"/>
        <end position="120"/>
    </location>
</feature>
<reference evidence="5" key="1">
    <citation type="submission" date="2022-12" db="EMBL/GenBank/DDBJ databases">
        <authorList>
            <person name="Petersen C."/>
        </authorList>
    </citation>
    <scope>NUCLEOTIDE SEQUENCE</scope>
    <source>
        <strain evidence="5">IBT 30728</strain>
    </source>
</reference>
<dbReference type="InterPro" id="IPR036322">
    <property type="entry name" value="WD40_repeat_dom_sf"/>
</dbReference>